<dbReference type="AlphaFoldDB" id="A0A9J6AUY4"/>
<reference evidence="1 2" key="1">
    <citation type="submission" date="2020-09" db="EMBL/GenBank/DDBJ databases">
        <title>De no assembly of potato wild relative species, Solanum commersonii.</title>
        <authorList>
            <person name="Cho K."/>
        </authorList>
    </citation>
    <scope>NUCLEOTIDE SEQUENCE [LARGE SCALE GENOMIC DNA]</scope>
    <source>
        <strain evidence="1">LZ3.2</strain>
        <tissue evidence="1">Leaf</tissue>
    </source>
</reference>
<dbReference type="EMBL" id="JACXVP010000002">
    <property type="protein sequence ID" value="KAG5628153.1"/>
    <property type="molecule type" value="Genomic_DNA"/>
</dbReference>
<keyword evidence="2" id="KW-1185">Reference proteome</keyword>
<sequence>MERSVFQITYSLSLSLSLSHWLSPELEDCAISSSEFEHLSVDGCDFSDPKLITSTKRHQNLKSVDAK</sequence>
<dbReference type="Proteomes" id="UP000824120">
    <property type="component" value="Chromosome 2"/>
</dbReference>
<comment type="caution">
    <text evidence="1">The sequence shown here is derived from an EMBL/GenBank/DDBJ whole genome shotgun (WGS) entry which is preliminary data.</text>
</comment>
<accession>A0A9J6AUY4</accession>
<evidence type="ECO:0000313" key="2">
    <source>
        <dbReference type="Proteomes" id="UP000824120"/>
    </source>
</evidence>
<proteinExistence type="predicted"/>
<organism evidence="1 2">
    <name type="scientific">Solanum commersonii</name>
    <name type="common">Commerson's wild potato</name>
    <name type="synonym">Commerson's nightshade</name>
    <dbReference type="NCBI Taxonomy" id="4109"/>
    <lineage>
        <taxon>Eukaryota</taxon>
        <taxon>Viridiplantae</taxon>
        <taxon>Streptophyta</taxon>
        <taxon>Embryophyta</taxon>
        <taxon>Tracheophyta</taxon>
        <taxon>Spermatophyta</taxon>
        <taxon>Magnoliopsida</taxon>
        <taxon>eudicotyledons</taxon>
        <taxon>Gunneridae</taxon>
        <taxon>Pentapetalae</taxon>
        <taxon>asterids</taxon>
        <taxon>lamiids</taxon>
        <taxon>Solanales</taxon>
        <taxon>Solanaceae</taxon>
        <taxon>Solanoideae</taxon>
        <taxon>Solaneae</taxon>
        <taxon>Solanum</taxon>
    </lineage>
</organism>
<evidence type="ECO:0000313" key="1">
    <source>
        <dbReference type="EMBL" id="KAG5628153.1"/>
    </source>
</evidence>
<gene>
    <name evidence="1" type="ORF">H5410_013371</name>
</gene>
<name>A0A9J6AUY4_SOLCO</name>
<protein>
    <submittedName>
        <fullName evidence="1">Uncharacterized protein</fullName>
    </submittedName>
</protein>